<evidence type="ECO:0000256" key="1">
    <source>
        <dbReference type="SAM" id="Phobius"/>
    </source>
</evidence>
<evidence type="ECO:0000313" key="3">
    <source>
        <dbReference type="EMBL" id="MBB6453723.1"/>
    </source>
</evidence>
<sequence>MSSKFCTNCGRKLNPEEKFCSECGQKLVENEQNIHLEEPAQQKRLAYSKFFNKKTAIIGSLILLLGIFYTIFIDSPRNSQVKGVSDKVYYQLVEQYFYLETQMDMFTNDGSGDIFEWMEAQKQFKDAEKYAENSDRVQHAYQVFPNPLFYEYHENQDSYSSKEIEMINKVSAMFRSINFFNYEKYEEQSKELEKDLRIKDSYYPFEK</sequence>
<dbReference type="Proteomes" id="UP000581688">
    <property type="component" value="Unassembled WGS sequence"/>
</dbReference>
<feature type="domain" description="Zinc-ribbon" evidence="2">
    <location>
        <begin position="5"/>
        <end position="27"/>
    </location>
</feature>
<evidence type="ECO:0000259" key="2">
    <source>
        <dbReference type="Pfam" id="PF13240"/>
    </source>
</evidence>
<dbReference type="InterPro" id="IPR026870">
    <property type="entry name" value="Zinc_ribbon_dom"/>
</dbReference>
<keyword evidence="1" id="KW-1133">Transmembrane helix</keyword>
<dbReference type="AlphaFoldDB" id="A0A841Q5T8"/>
<feature type="transmembrane region" description="Helical" evidence="1">
    <location>
        <begin position="55"/>
        <end position="72"/>
    </location>
</feature>
<accession>A0A841Q5T8</accession>
<dbReference type="EMBL" id="JACHGH010000005">
    <property type="protein sequence ID" value="MBB6453723.1"/>
    <property type="molecule type" value="Genomic_DNA"/>
</dbReference>
<dbReference type="RefSeq" id="WP_174495931.1">
    <property type="nucleotide sequence ID" value="NZ_CADDWK010000005.1"/>
</dbReference>
<dbReference type="Pfam" id="PF13240">
    <property type="entry name" value="Zn_Ribbon_1"/>
    <property type="match status" value="1"/>
</dbReference>
<keyword evidence="1" id="KW-0472">Membrane</keyword>
<keyword evidence="4" id="KW-1185">Reference proteome</keyword>
<keyword evidence="1" id="KW-0812">Transmembrane</keyword>
<name>A0A841Q5T8_9BACI</name>
<protein>
    <recommendedName>
        <fullName evidence="2">Zinc-ribbon domain-containing protein</fullName>
    </recommendedName>
</protein>
<gene>
    <name evidence="3" type="ORF">HNQ94_002172</name>
</gene>
<evidence type="ECO:0000313" key="4">
    <source>
        <dbReference type="Proteomes" id="UP000581688"/>
    </source>
</evidence>
<organism evidence="3 4">
    <name type="scientific">Salirhabdus euzebyi</name>
    <dbReference type="NCBI Taxonomy" id="394506"/>
    <lineage>
        <taxon>Bacteria</taxon>
        <taxon>Bacillati</taxon>
        <taxon>Bacillota</taxon>
        <taxon>Bacilli</taxon>
        <taxon>Bacillales</taxon>
        <taxon>Bacillaceae</taxon>
        <taxon>Salirhabdus</taxon>
    </lineage>
</organism>
<proteinExistence type="predicted"/>
<reference evidence="3 4" key="1">
    <citation type="submission" date="2020-08" db="EMBL/GenBank/DDBJ databases">
        <title>Genomic Encyclopedia of Type Strains, Phase IV (KMG-IV): sequencing the most valuable type-strain genomes for metagenomic binning, comparative biology and taxonomic classification.</title>
        <authorList>
            <person name="Goeker M."/>
        </authorList>
    </citation>
    <scope>NUCLEOTIDE SEQUENCE [LARGE SCALE GENOMIC DNA]</scope>
    <source>
        <strain evidence="3 4">DSM 19612</strain>
    </source>
</reference>
<comment type="caution">
    <text evidence="3">The sequence shown here is derived from an EMBL/GenBank/DDBJ whole genome shotgun (WGS) entry which is preliminary data.</text>
</comment>